<sequence length="91" mass="10575">MAYRGRGRGRGGYGHAHYVSNQPFVPFPDIHLPDARDILSDLDQKKNQGLNEEETLIKETLIWLMKSEYNLDETDKQDKDVEISERTKQKV</sequence>
<dbReference type="Proteomes" id="UP001457282">
    <property type="component" value="Unassembled WGS sequence"/>
</dbReference>
<reference evidence="1 2" key="1">
    <citation type="journal article" date="2023" name="G3 (Bethesda)">
        <title>A chromosome-length genome assembly and annotation of blackberry (Rubus argutus, cv. 'Hillquist').</title>
        <authorList>
            <person name="Bruna T."/>
            <person name="Aryal R."/>
            <person name="Dudchenko O."/>
            <person name="Sargent D.J."/>
            <person name="Mead D."/>
            <person name="Buti M."/>
            <person name="Cavallini A."/>
            <person name="Hytonen T."/>
            <person name="Andres J."/>
            <person name="Pham M."/>
            <person name="Weisz D."/>
            <person name="Mascagni F."/>
            <person name="Usai G."/>
            <person name="Natali L."/>
            <person name="Bassil N."/>
            <person name="Fernandez G.E."/>
            <person name="Lomsadze A."/>
            <person name="Armour M."/>
            <person name="Olukolu B."/>
            <person name="Poorten T."/>
            <person name="Britton C."/>
            <person name="Davik J."/>
            <person name="Ashrafi H."/>
            <person name="Aiden E.L."/>
            <person name="Borodovsky M."/>
            <person name="Worthington M."/>
        </authorList>
    </citation>
    <scope>NUCLEOTIDE SEQUENCE [LARGE SCALE GENOMIC DNA]</scope>
    <source>
        <strain evidence="1">PI 553951</strain>
    </source>
</reference>
<proteinExistence type="predicted"/>
<keyword evidence="2" id="KW-1185">Reference proteome</keyword>
<evidence type="ECO:0000313" key="2">
    <source>
        <dbReference type="Proteomes" id="UP001457282"/>
    </source>
</evidence>
<protein>
    <submittedName>
        <fullName evidence="1">Uncharacterized protein</fullName>
    </submittedName>
</protein>
<dbReference type="EMBL" id="JBEDUW010000002">
    <property type="protein sequence ID" value="KAK9945738.1"/>
    <property type="molecule type" value="Genomic_DNA"/>
</dbReference>
<dbReference type="AlphaFoldDB" id="A0AAW1YA81"/>
<evidence type="ECO:0000313" key="1">
    <source>
        <dbReference type="EMBL" id="KAK9945738.1"/>
    </source>
</evidence>
<accession>A0AAW1YA81</accession>
<gene>
    <name evidence="1" type="ORF">M0R45_011237</name>
</gene>
<organism evidence="1 2">
    <name type="scientific">Rubus argutus</name>
    <name type="common">Southern blackberry</name>
    <dbReference type="NCBI Taxonomy" id="59490"/>
    <lineage>
        <taxon>Eukaryota</taxon>
        <taxon>Viridiplantae</taxon>
        <taxon>Streptophyta</taxon>
        <taxon>Embryophyta</taxon>
        <taxon>Tracheophyta</taxon>
        <taxon>Spermatophyta</taxon>
        <taxon>Magnoliopsida</taxon>
        <taxon>eudicotyledons</taxon>
        <taxon>Gunneridae</taxon>
        <taxon>Pentapetalae</taxon>
        <taxon>rosids</taxon>
        <taxon>fabids</taxon>
        <taxon>Rosales</taxon>
        <taxon>Rosaceae</taxon>
        <taxon>Rosoideae</taxon>
        <taxon>Rosoideae incertae sedis</taxon>
        <taxon>Rubus</taxon>
    </lineage>
</organism>
<comment type="caution">
    <text evidence="1">The sequence shown here is derived from an EMBL/GenBank/DDBJ whole genome shotgun (WGS) entry which is preliminary data.</text>
</comment>
<name>A0AAW1YA81_RUBAR</name>